<gene>
    <name evidence="1" type="ORF">MUK42_16395</name>
</gene>
<organism evidence="1 2">
    <name type="scientific">Musa troglodytarum</name>
    <name type="common">fe'i banana</name>
    <dbReference type="NCBI Taxonomy" id="320322"/>
    <lineage>
        <taxon>Eukaryota</taxon>
        <taxon>Viridiplantae</taxon>
        <taxon>Streptophyta</taxon>
        <taxon>Embryophyta</taxon>
        <taxon>Tracheophyta</taxon>
        <taxon>Spermatophyta</taxon>
        <taxon>Magnoliopsida</taxon>
        <taxon>Liliopsida</taxon>
        <taxon>Zingiberales</taxon>
        <taxon>Musaceae</taxon>
        <taxon>Musa</taxon>
    </lineage>
</organism>
<dbReference type="AlphaFoldDB" id="A0A9E7HFY9"/>
<sequence>MVCLLMFGYETCHSEILWLCRQQSGNASAASFVSIMQKKLNSLQPLTQWKNYCSVEGSLSKKSEHQMKLTSRLNSL</sequence>
<keyword evidence="2" id="KW-1185">Reference proteome</keyword>
<dbReference type="EMBL" id="CP097510">
    <property type="protein sequence ID" value="URE32485.1"/>
    <property type="molecule type" value="Genomic_DNA"/>
</dbReference>
<accession>A0A9E7HFY9</accession>
<evidence type="ECO:0000313" key="2">
    <source>
        <dbReference type="Proteomes" id="UP001055439"/>
    </source>
</evidence>
<feature type="non-terminal residue" evidence="1">
    <location>
        <position position="76"/>
    </location>
</feature>
<evidence type="ECO:0000313" key="1">
    <source>
        <dbReference type="EMBL" id="URE32485.1"/>
    </source>
</evidence>
<protein>
    <submittedName>
        <fullName evidence="1">Uncharacterized protein</fullName>
    </submittedName>
</protein>
<dbReference type="Proteomes" id="UP001055439">
    <property type="component" value="Chromosome 8"/>
</dbReference>
<reference evidence="1" key="1">
    <citation type="submission" date="2022-05" db="EMBL/GenBank/DDBJ databases">
        <title>The Musa troglodytarum L. genome provides insights into the mechanism of non-climacteric behaviour and enrichment of carotenoids.</title>
        <authorList>
            <person name="Wang J."/>
        </authorList>
    </citation>
    <scope>NUCLEOTIDE SEQUENCE</scope>
    <source>
        <tissue evidence="1">Leaf</tissue>
    </source>
</reference>
<proteinExistence type="predicted"/>
<name>A0A9E7HFY9_9LILI</name>